<dbReference type="CDD" id="cd00207">
    <property type="entry name" value="fer2"/>
    <property type="match status" value="1"/>
</dbReference>
<keyword evidence="11" id="KW-1185">Reference proteome</keyword>
<keyword evidence="3" id="KW-0001">2Fe-2S</keyword>
<comment type="similarity">
    <text evidence="1">Belongs to the 2Fe2S plant-type ferredoxin family.</text>
</comment>
<gene>
    <name evidence="10" type="ORF">AWB77_02468</name>
</gene>
<dbReference type="GO" id="GO:0051537">
    <property type="term" value="F:2 iron, 2 sulfur cluster binding"/>
    <property type="evidence" value="ECO:0007669"/>
    <property type="project" value="UniProtKB-KW"/>
</dbReference>
<dbReference type="PANTHER" id="PTHR43112:SF3">
    <property type="entry name" value="FERREDOXIN-2, CHLOROPLASTIC"/>
    <property type="match status" value="1"/>
</dbReference>
<dbReference type="PANTHER" id="PTHR43112">
    <property type="entry name" value="FERREDOXIN"/>
    <property type="match status" value="1"/>
</dbReference>
<dbReference type="STRING" id="1777138.AWB77_02468"/>
<evidence type="ECO:0000256" key="6">
    <source>
        <dbReference type="ARBA" id="ARBA00023004"/>
    </source>
</evidence>
<keyword evidence="2" id="KW-0813">Transport</keyword>
<keyword evidence="7" id="KW-0411">Iron-sulfur</keyword>
<evidence type="ECO:0000256" key="1">
    <source>
        <dbReference type="ARBA" id="ARBA00007874"/>
    </source>
</evidence>
<dbReference type="InterPro" id="IPR036010">
    <property type="entry name" value="2Fe-2S_ferredoxin-like_sf"/>
</dbReference>
<feature type="domain" description="2Fe-2S ferredoxin-type" evidence="9">
    <location>
        <begin position="7"/>
        <end position="98"/>
    </location>
</feature>
<dbReference type="PROSITE" id="PS51085">
    <property type="entry name" value="2FE2S_FER_2"/>
    <property type="match status" value="1"/>
</dbReference>
<evidence type="ECO:0000313" key="11">
    <source>
        <dbReference type="Proteomes" id="UP000054903"/>
    </source>
</evidence>
<comment type="caution">
    <text evidence="10">The sequence shown here is derived from an EMBL/GenBank/DDBJ whole genome shotgun (WGS) entry which is preliminary data.</text>
</comment>
<evidence type="ECO:0000313" key="10">
    <source>
        <dbReference type="EMBL" id="SAK65314.1"/>
    </source>
</evidence>
<comment type="cofactor">
    <cofactor evidence="8">
        <name>[2Fe-2S] cluster</name>
        <dbReference type="ChEBI" id="CHEBI:190135"/>
    </cofactor>
</comment>
<keyword evidence="6" id="KW-0408">Iron</keyword>
<dbReference type="Pfam" id="PF00111">
    <property type="entry name" value="Fer2"/>
    <property type="match status" value="1"/>
</dbReference>
<evidence type="ECO:0000256" key="3">
    <source>
        <dbReference type="ARBA" id="ARBA00022714"/>
    </source>
</evidence>
<name>A0A158B5H8_9BURK</name>
<evidence type="ECO:0000256" key="7">
    <source>
        <dbReference type="ARBA" id="ARBA00023014"/>
    </source>
</evidence>
<reference evidence="10" key="1">
    <citation type="submission" date="2016-01" db="EMBL/GenBank/DDBJ databases">
        <authorList>
            <person name="Peeters C."/>
        </authorList>
    </citation>
    <scope>NUCLEOTIDE SEQUENCE</scope>
    <source>
        <strain evidence="10">LMG 29320</strain>
    </source>
</reference>
<dbReference type="SUPFAM" id="SSF54292">
    <property type="entry name" value="2Fe-2S ferredoxin-like"/>
    <property type="match status" value="1"/>
</dbReference>
<keyword evidence="5" id="KW-0249">Electron transport</keyword>
<dbReference type="Gene3D" id="3.10.20.30">
    <property type="match status" value="1"/>
</dbReference>
<dbReference type="GO" id="GO:0046872">
    <property type="term" value="F:metal ion binding"/>
    <property type="evidence" value="ECO:0007669"/>
    <property type="project" value="UniProtKB-KW"/>
</dbReference>
<dbReference type="InterPro" id="IPR012675">
    <property type="entry name" value="Beta-grasp_dom_sf"/>
</dbReference>
<sequence>MSDDEPRAFAMIVEPAGHFVAVKSGETLLEAALRARLSLPRSCRNGTCRACMCRLVDGEIAYRIEWPGLTPEEKAEGWILPCVALAQSDVTIAQPDAREAVTDPRPARSRGF</sequence>
<evidence type="ECO:0000256" key="5">
    <source>
        <dbReference type="ARBA" id="ARBA00022982"/>
    </source>
</evidence>
<proteinExistence type="inferred from homology"/>
<evidence type="ECO:0000259" key="9">
    <source>
        <dbReference type="PROSITE" id="PS51085"/>
    </source>
</evidence>
<evidence type="ECO:0000256" key="2">
    <source>
        <dbReference type="ARBA" id="ARBA00022448"/>
    </source>
</evidence>
<organism evidence="10 11">
    <name type="scientific">Caballeronia fortuita</name>
    <dbReference type="NCBI Taxonomy" id="1777138"/>
    <lineage>
        <taxon>Bacteria</taxon>
        <taxon>Pseudomonadati</taxon>
        <taxon>Pseudomonadota</taxon>
        <taxon>Betaproteobacteria</taxon>
        <taxon>Burkholderiales</taxon>
        <taxon>Burkholderiaceae</taxon>
        <taxon>Caballeronia</taxon>
    </lineage>
</organism>
<keyword evidence="4" id="KW-0479">Metal-binding</keyword>
<dbReference type="InterPro" id="IPR001041">
    <property type="entry name" value="2Fe-2S_ferredoxin-type"/>
</dbReference>
<accession>A0A158B5H8</accession>
<dbReference type="EMBL" id="FCNX02000005">
    <property type="protein sequence ID" value="SAK65314.1"/>
    <property type="molecule type" value="Genomic_DNA"/>
</dbReference>
<evidence type="ECO:0000256" key="8">
    <source>
        <dbReference type="ARBA" id="ARBA00034078"/>
    </source>
</evidence>
<evidence type="ECO:0000256" key="4">
    <source>
        <dbReference type="ARBA" id="ARBA00022723"/>
    </source>
</evidence>
<protein>
    <submittedName>
        <fullName evidence="10">(2Fe-2S)-binding protein</fullName>
    </submittedName>
</protein>
<dbReference type="OrthoDB" id="9806195at2"/>
<dbReference type="Proteomes" id="UP000054903">
    <property type="component" value="Unassembled WGS sequence"/>
</dbReference>
<dbReference type="RefSeq" id="WP_061134683.1">
    <property type="nucleotide sequence ID" value="NZ_FCNX02000005.1"/>
</dbReference>
<dbReference type="AlphaFoldDB" id="A0A158B5H8"/>